<organism evidence="1 2">
    <name type="scientific">Klugiella xanthotipulae</name>
    <dbReference type="NCBI Taxonomy" id="244735"/>
    <lineage>
        <taxon>Bacteria</taxon>
        <taxon>Bacillati</taxon>
        <taxon>Actinomycetota</taxon>
        <taxon>Actinomycetes</taxon>
        <taxon>Micrococcales</taxon>
        <taxon>Microbacteriaceae</taxon>
        <taxon>Klugiella</taxon>
    </lineage>
</organism>
<dbReference type="RefSeq" id="WP_141915756.1">
    <property type="nucleotide sequence ID" value="NZ_BAAAYS010000001.1"/>
</dbReference>
<evidence type="ECO:0000313" key="2">
    <source>
        <dbReference type="Proteomes" id="UP000318331"/>
    </source>
</evidence>
<reference evidence="1 2" key="1">
    <citation type="submission" date="2019-06" db="EMBL/GenBank/DDBJ databases">
        <title>Sequencing the genomes of 1000 actinobacteria strains.</title>
        <authorList>
            <person name="Klenk H.-P."/>
        </authorList>
    </citation>
    <scope>NUCLEOTIDE SEQUENCE [LARGE SCALE GENOMIC DNA]</scope>
    <source>
        <strain evidence="1 2">DSM 18031</strain>
    </source>
</reference>
<dbReference type="OrthoDB" id="5126382at2"/>
<dbReference type="EMBL" id="VFPN01000001">
    <property type="protein sequence ID" value="TQM65823.1"/>
    <property type="molecule type" value="Genomic_DNA"/>
</dbReference>
<gene>
    <name evidence="1" type="ORF">FB466_0636</name>
</gene>
<keyword evidence="2" id="KW-1185">Reference proteome</keyword>
<proteinExistence type="predicted"/>
<protein>
    <submittedName>
        <fullName evidence="1">Uncharacterized protein</fullName>
    </submittedName>
</protein>
<accession>A0A543I5D6</accession>
<comment type="caution">
    <text evidence="1">The sequence shown here is derived from an EMBL/GenBank/DDBJ whole genome shotgun (WGS) entry which is preliminary data.</text>
</comment>
<sequence length="277" mass="30447">MTPETALSAAHSPCARRCIRRGTETNDQPALLPATHGNYCARCHGRITRALHTLPDLVEHIISTNEPRLTAQPKEIQVQTTALTQSSAPFNEHAFDDANDIYRSLVQQTVTLATALAIHPPTPARKAWRNTQNTIQGLPANTTPQTAHYETGVMSAWIIIHLDTILTLDPDTIDYLTDETTALAAKSAAWPREMRARYSDMPHYQLAICGGQIAIYPPQPSDEIPHIVCEKCGTPFSDDEYDELVSTYLHDLAKAEGIKIAAHLWTKYGTSGLSGGE</sequence>
<name>A0A543I5D6_9MICO</name>
<dbReference type="Proteomes" id="UP000318331">
    <property type="component" value="Unassembled WGS sequence"/>
</dbReference>
<dbReference type="AlphaFoldDB" id="A0A543I5D6"/>
<evidence type="ECO:0000313" key="1">
    <source>
        <dbReference type="EMBL" id="TQM65823.1"/>
    </source>
</evidence>